<organism evidence="1 2">
    <name type="scientific">Fonsecaea erecta</name>
    <dbReference type="NCBI Taxonomy" id="1367422"/>
    <lineage>
        <taxon>Eukaryota</taxon>
        <taxon>Fungi</taxon>
        <taxon>Dikarya</taxon>
        <taxon>Ascomycota</taxon>
        <taxon>Pezizomycotina</taxon>
        <taxon>Eurotiomycetes</taxon>
        <taxon>Chaetothyriomycetidae</taxon>
        <taxon>Chaetothyriales</taxon>
        <taxon>Herpotrichiellaceae</taxon>
        <taxon>Fonsecaea</taxon>
    </lineage>
</organism>
<accession>A0A178Z406</accession>
<reference evidence="1 2" key="1">
    <citation type="submission" date="2016-04" db="EMBL/GenBank/DDBJ databases">
        <title>Draft genome of Fonsecaea erecta CBS 125763.</title>
        <authorList>
            <person name="Weiss V.A."/>
            <person name="Vicente V.A."/>
            <person name="Raittz R.T."/>
            <person name="Moreno L.F."/>
            <person name="De Souza E.M."/>
            <person name="Pedrosa F.O."/>
            <person name="Steffens M.B."/>
            <person name="Faoro H."/>
            <person name="Tadra-Sfeir M.Z."/>
            <person name="Najafzadeh M.J."/>
            <person name="Felipe M.S."/>
            <person name="Teixeira M."/>
            <person name="Sun J."/>
            <person name="Xi L."/>
            <person name="Gomes R."/>
            <person name="De Azevedo C.M."/>
            <person name="Salgado C.G."/>
            <person name="Da Silva M.B."/>
            <person name="Nascimento M.F."/>
            <person name="Queiroz-Telles F."/>
            <person name="Attili D.S."/>
            <person name="Gorbushina A."/>
        </authorList>
    </citation>
    <scope>NUCLEOTIDE SEQUENCE [LARGE SCALE GENOMIC DNA]</scope>
    <source>
        <strain evidence="1 2">CBS 125763</strain>
    </source>
</reference>
<comment type="caution">
    <text evidence="1">The sequence shown here is derived from an EMBL/GenBank/DDBJ whole genome shotgun (WGS) entry which is preliminary data.</text>
</comment>
<gene>
    <name evidence="1" type="ORF">AYL99_11958</name>
</gene>
<proteinExistence type="predicted"/>
<dbReference type="GeneID" id="30016125"/>
<evidence type="ECO:0000313" key="2">
    <source>
        <dbReference type="Proteomes" id="UP000078343"/>
    </source>
</evidence>
<dbReference type="EMBL" id="LVYI01000019">
    <property type="protein sequence ID" value="OAP53835.1"/>
    <property type="molecule type" value="Genomic_DNA"/>
</dbReference>
<dbReference type="AlphaFoldDB" id="A0A178Z406"/>
<name>A0A178Z406_9EURO</name>
<dbReference type="RefSeq" id="XP_018687202.1">
    <property type="nucleotide sequence ID" value="XM_018843462.1"/>
</dbReference>
<protein>
    <submittedName>
        <fullName evidence="1">Uncharacterized protein</fullName>
    </submittedName>
</protein>
<dbReference type="Proteomes" id="UP000078343">
    <property type="component" value="Unassembled WGS sequence"/>
</dbReference>
<keyword evidence="2" id="KW-1185">Reference proteome</keyword>
<evidence type="ECO:0000313" key="1">
    <source>
        <dbReference type="EMBL" id="OAP53835.1"/>
    </source>
</evidence>
<sequence>MAACDIHDVPMANPNDPQLWTPPFTVPLAGMIVSPRPDRLVPHPPTSQSSARLPRMPLLNEPLPTASPVRSGIPLSNPPILRPAMHLPLMKNPTYNPRVGPHVLVKTFQPELSAPPIPLGHPPPNGYPVPNEHDDIATAQAGPSDLHIHLGQDVWSGILEGITQRSLFMRPLDTIMQWACEGTLIMEDAFKTITNHMTEPERMFLRRFATAICGYIEKRGSCQGTELYAI</sequence>